<dbReference type="AlphaFoldDB" id="J9FUY0"/>
<gene>
    <name evidence="1" type="ORF">EVA_13101</name>
</gene>
<sequence>MVNVDGVVRWLVQLVQDAHMASALCGCGKYSKAELVFVDVPANN</sequence>
<comment type="caution">
    <text evidence="1">The sequence shown here is derived from an EMBL/GenBank/DDBJ whole genome shotgun (WGS) entry which is preliminary data.</text>
</comment>
<accession>J9FUY0</accession>
<evidence type="ECO:0000313" key="1">
    <source>
        <dbReference type="EMBL" id="EJW98791.1"/>
    </source>
</evidence>
<protein>
    <submittedName>
        <fullName evidence="1">Uncharacterized protein</fullName>
    </submittedName>
</protein>
<name>J9FUY0_9ZZZZ</name>
<reference evidence="1" key="1">
    <citation type="journal article" date="2012" name="PLoS ONE">
        <title>Gene sets for utilization of primary and secondary nutrition supplies in the distal gut of endangered iberian lynx.</title>
        <authorList>
            <person name="Alcaide M."/>
            <person name="Messina E."/>
            <person name="Richter M."/>
            <person name="Bargiela R."/>
            <person name="Peplies J."/>
            <person name="Huws S.A."/>
            <person name="Newbold C.J."/>
            <person name="Golyshin P.N."/>
            <person name="Simon M.A."/>
            <person name="Lopez G."/>
            <person name="Yakimov M.M."/>
            <person name="Ferrer M."/>
        </authorList>
    </citation>
    <scope>NUCLEOTIDE SEQUENCE</scope>
</reference>
<proteinExistence type="predicted"/>
<dbReference type="EMBL" id="AMCI01004096">
    <property type="protein sequence ID" value="EJW98791.1"/>
    <property type="molecule type" value="Genomic_DNA"/>
</dbReference>
<organism evidence="1">
    <name type="scientific">gut metagenome</name>
    <dbReference type="NCBI Taxonomy" id="749906"/>
    <lineage>
        <taxon>unclassified sequences</taxon>
        <taxon>metagenomes</taxon>
        <taxon>organismal metagenomes</taxon>
    </lineage>
</organism>